<organism evidence="2 3">
    <name type="scientific">Agrilus planipennis</name>
    <name type="common">Emerald ash borer</name>
    <name type="synonym">Agrilus marcopoli</name>
    <dbReference type="NCBI Taxonomy" id="224129"/>
    <lineage>
        <taxon>Eukaryota</taxon>
        <taxon>Metazoa</taxon>
        <taxon>Ecdysozoa</taxon>
        <taxon>Arthropoda</taxon>
        <taxon>Hexapoda</taxon>
        <taxon>Insecta</taxon>
        <taxon>Pterygota</taxon>
        <taxon>Neoptera</taxon>
        <taxon>Endopterygota</taxon>
        <taxon>Coleoptera</taxon>
        <taxon>Polyphaga</taxon>
        <taxon>Elateriformia</taxon>
        <taxon>Buprestoidea</taxon>
        <taxon>Buprestidae</taxon>
        <taxon>Agrilinae</taxon>
        <taxon>Agrilus</taxon>
    </lineage>
</organism>
<accession>A0A1W4X849</accession>
<dbReference type="InterPro" id="IPR002937">
    <property type="entry name" value="Amino_oxidase"/>
</dbReference>
<dbReference type="InterPro" id="IPR050281">
    <property type="entry name" value="Flavin_monoamine_oxidase"/>
</dbReference>
<dbReference type="SUPFAM" id="SSF51905">
    <property type="entry name" value="FAD/NAD(P)-binding domain"/>
    <property type="match status" value="2"/>
</dbReference>
<evidence type="ECO:0000259" key="1">
    <source>
        <dbReference type="Pfam" id="PF01593"/>
    </source>
</evidence>
<dbReference type="Gene3D" id="3.90.660.10">
    <property type="match status" value="2"/>
</dbReference>
<dbReference type="SUPFAM" id="SSF54373">
    <property type="entry name" value="FAD-linked reductases, C-terminal domain"/>
    <property type="match status" value="1"/>
</dbReference>
<dbReference type="GO" id="GO:0046592">
    <property type="term" value="F:polyamine oxidase activity"/>
    <property type="evidence" value="ECO:0007669"/>
    <property type="project" value="TreeGrafter"/>
</dbReference>
<dbReference type="InterPro" id="IPR036188">
    <property type="entry name" value="FAD/NAD-bd_sf"/>
</dbReference>
<keyword evidence="2" id="KW-1185">Reference proteome</keyword>
<dbReference type="PANTHER" id="PTHR10742">
    <property type="entry name" value="FLAVIN MONOAMINE OXIDASE"/>
    <property type="match status" value="1"/>
</dbReference>
<dbReference type="PANTHER" id="PTHR10742:SF398">
    <property type="entry name" value="AMINE OXIDASE DOMAIN-CONTAINING PROTEIN-RELATED"/>
    <property type="match status" value="1"/>
</dbReference>
<feature type="domain" description="Amine oxidase" evidence="1">
    <location>
        <begin position="197"/>
        <end position="345"/>
    </location>
</feature>
<feature type="domain" description="Amine oxidase" evidence="1">
    <location>
        <begin position="15"/>
        <end position="163"/>
    </location>
</feature>
<evidence type="ECO:0000313" key="2">
    <source>
        <dbReference type="Proteomes" id="UP000192223"/>
    </source>
</evidence>
<feature type="domain" description="Amine oxidase" evidence="1">
    <location>
        <begin position="364"/>
        <end position="800"/>
    </location>
</feature>
<dbReference type="Proteomes" id="UP000192223">
    <property type="component" value="Unplaced"/>
</dbReference>
<dbReference type="Gene3D" id="3.50.50.60">
    <property type="entry name" value="FAD/NAD(P)-binding domain"/>
    <property type="match status" value="3"/>
</dbReference>
<proteinExistence type="predicted"/>
<dbReference type="AlphaFoldDB" id="A0A1W4X849"/>
<gene>
    <name evidence="3" type="primary">LOC108739254</name>
</gene>
<protein>
    <submittedName>
        <fullName evidence="3">Spermine oxidase-like isoform X2</fullName>
    </submittedName>
</protein>
<dbReference type="RefSeq" id="XP_018328578.1">
    <property type="nucleotide sequence ID" value="XM_018473076.1"/>
</dbReference>
<dbReference type="Pfam" id="PF01593">
    <property type="entry name" value="Amino_oxidase"/>
    <property type="match status" value="3"/>
</dbReference>
<dbReference type="OrthoDB" id="5046242at2759"/>
<dbReference type="GeneID" id="108739254"/>
<evidence type="ECO:0000313" key="3">
    <source>
        <dbReference type="RefSeq" id="XP_018328578.1"/>
    </source>
</evidence>
<name>A0A1W4X849_AGRPL</name>
<sequence length="821" mass="92868">MEKNPKIVIIGAGAAGLAAAVRLKQKCFDNIVILEAEDHLGGRINSIKFGDSYVDLGAQWCHGQENNIVYELVNDLDLLAPSYNTYTDHIFCQDGNKLAKKTFDILLNVAHDVLRSGDVYRNQDKSFGDSFEEIFRYKLEQDPKRHVVMSYVDDFISWFHSFLLCYKAAPNWFDISVTNKEYEKCPGYPLLHWKGKGFNIFLDVLLDGKSWMEGIFGFYVIDENPCVLLGWLTGPGAVEIEKLASEQVMDACLYILEQFVGCTCKVPSPQCAIVSKWNTNPNFLGTWSYRSMDTQKLQTCALHLAEPIKKRHKNILLFAGEATHPYYFSTVHGAVESGFREADRIASTYSVEPKRKIIIVGGGIAGISAALTLLNHGVQDFVILEADKNLGGRIKTIYHEGKPLEMGAQWIHGSGNTIYQIAKNHNLILPEQSHEGTGVYVRNDGCIFDEDLVKWVDFRVGKILEECEHFTDTLEHPKSVGHYLKSRFSENLKDIDENCDKGKYLDLLDWHLRFQNIDNSCDDLQFVSAKEWGKYYCPDLNGQEHINLMNGYQSLIDVLVKKIDPTKIHLQTTVEKIKWKDNNNSVTVTSTTGKTYCCDHVLVTCSLGVLKRDHATMFDPPLPFNMRSSIDAMGFDSLGKVYLVFEKKWWDVEGFQLIWTKDAVMEGLKGWVKHISGMDSVYNHPNVLVVWVGGRGVALMESLPAELLGTHCVDLLRVFLKKRDIPYPIKVIRSCWLSNRRVGGGYSYSTPENDDSNKDRSQLLKAALEGDIPRILLAGEAVHLTYFSTVHGAFESGRSQTEKLLNYLKAYNNVCPKQINI</sequence>
<reference evidence="3" key="1">
    <citation type="submission" date="2025-08" db="UniProtKB">
        <authorList>
            <consortium name="RefSeq"/>
        </authorList>
    </citation>
    <scope>IDENTIFICATION</scope>
    <source>
        <tissue evidence="3">Entire body</tissue>
    </source>
</reference>